<evidence type="ECO:0000313" key="2">
    <source>
        <dbReference type="Proteomes" id="UP000199341"/>
    </source>
</evidence>
<dbReference type="InterPro" id="IPR050563">
    <property type="entry name" value="4-hydroxybenzoyl-CoA_TE"/>
</dbReference>
<dbReference type="InterPro" id="IPR029069">
    <property type="entry name" value="HotDog_dom_sf"/>
</dbReference>
<keyword evidence="1" id="KW-0378">Hydrolase</keyword>
<accession>A0A1H0GMG4</accession>
<reference evidence="1 2" key="1">
    <citation type="submission" date="2016-10" db="EMBL/GenBank/DDBJ databases">
        <authorList>
            <person name="de Groot N.N."/>
        </authorList>
    </citation>
    <scope>NUCLEOTIDE SEQUENCE [LARGE SCALE GENOMIC DNA]</scope>
    <source>
        <strain evidence="1 2">CGMCC 4.2022</strain>
    </source>
</reference>
<dbReference type="STRING" id="310781.SAMN05216259_107181"/>
<dbReference type="GO" id="GO:0047617">
    <property type="term" value="F:fatty acyl-CoA hydrolase activity"/>
    <property type="evidence" value="ECO:0007669"/>
    <property type="project" value="TreeGrafter"/>
</dbReference>
<sequence length="140" mass="16173">MARHVFHCPLRWADMDAYGHINNVVFLRYLEEARIDLMFRLASDAGSATFAGGSVVAKHEIDYLRPLVHRYEPVVIETWVTDITAASMTLRYELKDETQLYVRASSVLVPYNLEQQRPRRITPEEKAFLEQYRDDGAVAV</sequence>
<protein>
    <submittedName>
        <fullName evidence="1">Acyl-CoA thioester hydrolase</fullName>
    </submittedName>
</protein>
<dbReference type="CDD" id="cd00586">
    <property type="entry name" value="4HBT"/>
    <property type="match status" value="1"/>
</dbReference>
<dbReference type="Pfam" id="PF13279">
    <property type="entry name" value="4HBT_2"/>
    <property type="match status" value="1"/>
</dbReference>
<dbReference type="SUPFAM" id="SSF54637">
    <property type="entry name" value="Thioesterase/thiol ester dehydrase-isomerase"/>
    <property type="match status" value="1"/>
</dbReference>
<dbReference type="OrthoDB" id="9799036at2"/>
<dbReference type="AlphaFoldDB" id="A0A1H0GMG4"/>
<dbReference type="PANTHER" id="PTHR31793">
    <property type="entry name" value="4-HYDROXYBENZOYL-COA THIOESTERASE FAMILY MEMBER"/>
    <property type="match status" value="1"/>
</dbReference>
<dbReference type="Proteomes" id="UP000199341">
    <property type="component" value="Unassembled WGS sequence"/>
</dbReference>
<gene>
    <name evidence="1" type="ORF">SAMN05216259_107181</name>
</gene>
<dbReference type="EMBL" id="FNIE01000007">
    <property type="protein sequence ID" value="SDO07962.1"/>
    <property type="molecule type" value="Genomic_DNA"/>
</dbReference>
<dbReference type="RefSeq" id="WP_093785374.1">
    <property type="nucleotide sequence ID" value="NZ_FNIE01000007.1"/>
</dbReference>
<organism evidence="1 2">
    <name type="scientific">Actinacidiphila guanduensis</name>
    <dbReference type="NCBI Taxonomy" id="310781"/>
    <lineage>
        <taxon>Bacteria</taxon>
        <taxon>Bacillati</taxon>
        <taxon>Actinomycetota</taxon>
        <taxon>Actinomycetes</taxon>
        <taxon>Kitasatosporales</taxon>
        <taxon>Streptomycetaceae</taxon>
        <taxon>Actinacidiphila</taxon>
    </lineage>
</organism>
<dbReference type="Gene3D" id="3.10.129.10">
    <property type="entry name" value="Hotdog Thioesterase"/>
    <property type="match status" value="1"/>
</dbReference>
<keyword evidence="2" id="KW-1185">Reference proteome</keyword>
<name>A0A1H0GMG4_9ACTN</name>
<evidence type="ECO:0000313" key="1">
    <source>
        <dbReference type="EMBL" id="SDO07962.1"/>
    </source>
</evidence>
<dbReference type="PANTHER" id="PTHR31793:SF24">
    <property type="entry name" value="LONG-CHAIN ACYL-COA THIOESTERASE FADM"/>
    <property type="match status" value="1"/>
</dbReference>
<proteinExistence type="predicted"/>